<keyword evidence="2" id="KW-1185">Reference proteome</keyword>
<accession>A0ABV1NE64</accession>
<dbReference type="EMBL" id="JBEGCJ010000003">
    <property type="protein sequence ID" value="MEQ6917343.1"/>
    <property type="molecule type" value="Genomic_DNA"/>
</dbReference>
<evidence type="ECO:0000313" key="1">
    <source>
        <dbReference type="EMBL" id="MEQ6917343.1"/>
    </source>
</evidence>
<comment type="caution">
    <text evidence="1">The sequence shown here is derived from an EMBL/GenBank/DDBJ whole genome shotgun (WGS) entry which is preliminary data.</text>
</comment>
<dbReference type="Proteomes" id="UP001442468">
    <property type="component" value="Unassembled WGS sequence"/>
</dbReference>
<reference evidence="1 2" key="1">
    <citation type="submission" date="2024-05" db="EMBL/GenBank/DDBJ databases">
        <title>Halomonas sp. SSM6 16S ribosomal RNA gene Genome sequencing and assembly.</title>
        <authorList>
            <person name="Yook S."/>
        </authorList>
    </citation>
    <scope>NUCLEOTIDE SEQUENCE [LARGE SCALE GENOMIC DNA]</scope>
    <source>
        <strain evidence="1 2">SSM6</strain>
    </source>
</reference>
<organism evidence="1 2">
    <name type="scientific">Halomonas aquatica</name>
    <dbReference type="NCBI Taxonomy" id="3151123"/>
    <lineage>
        <taxon>Bacteria</taxon>
        <taxon>Pseudomonadati</taxon>
        <taxon>Pseudomonadota</taxon>
        <taxon>Gammaproteobacteria</taxon>
        <taxon>Oceanospirillales</taxon>
        <taxon>Halomonadaceae</taxon>
        <taxon>Halomonas</taxon>
    </lineage>
</organism>
<sequence>MNGQSKNIQEIGRRRLLFVVNSPDFFLSHRLPIALKALQESHEVHMATAGRHHGGSVAAQQKG</sequence>
<dbReference type="RefSeq" id="WP_349761608.1">
    <property type="nucleotide sequence ID" value="NZ_JBEGCJ010000003.1"/>
</dbReference>
<proteinExistence type="predicted"/>
<gene>
    <name evidence="1" type="ORF">ABE960_07400</name>
</gene>
<protein>
    <submittedName>
        <fullName evidence="1">Uncharacterized protein</fullName>
    </submittedName>
</protein>
<name>A0ABV1NE64_9GAMM</name>
<evidence type="ECO:0000313" key="2">
    <source>
        <dbReference type="Proteomes" id="UP001442468"/>
    </source>
</evidence>